<feature type="domain" description="HTH gntR-type" evidence="4">
    <location>
        <begin position="11"/>
        <end position="79"/>
    </location>
</feature>
<dbReference type="GO" id="GO:0003677">
    <property type="term" value="F:DNA binding"/>
    <property type="evidence" value="ECO:0007669"/>
    <property type="project" value="UniProtKB-KW"/>
</dbReference>
<evidence type="ECO:0000256" key="2">
    <source>
        <dbReference type="ARBA" id="ARBA00023125"/>
    </source>
</evidence>
<keyword evidence="6" id="KW-1185">Reference proteome</keyword>
<keyword evidence="1" id="KW-0805">Transcription regulation</keyword>
<sequence>MKLVVNRDSEIPLFLQIEQQLRYLILSGQFAPGTRLPSSRQLAQFLHVNRQTINNALKMLARDGLVEIRQGAGIFVKTRSSQITQPSEALMDLARHTVRQAREMGYSPDDLIAAISLVGNTHDAAPLPPSGRYLVFVECNQPVLESYKNDIEKEVNIKVIPYLLEELREGNPAVQGVIAGAALVVTTFTHLHEVKKLLHNQTVDIVGVTAGPYMDLMLSVSRWPTKAKITVVMVRRHGALEVAQSIIDAGINFEKLVSCGLDDPEYENYIRQAEYLIISRAAYKSVETLLKPEQKVLIYENVLDRASLNMLKNMLAANEHAIKEA</sequence>
<keyword evidence="3" id="KW-0804">Transcription</keyword>
<dbReference type="InterPro" id="IPR000524">
    <property type="entry name" value="Tscrpt_reg_HTH_GntR"/>
</dbReference>
<name>A0A6I5ZVJ2_9FIRM</name>
<dbReference type="Pfam" id="PF00392">
    <property type="entry name" value="GntR"/>
    <property type="match status" value="1"/>
</dbReference>
<dbReference type="OrthoDB" id="9801546at2"/>
<keyword evidence="2" id="KW-0238">DNA-binding</keyword>
<dbReference type="Gene3D" id="1.10.10.10">
    <property type="entry name" value="Winged helix-like DNA-binding domain superfamily/Winged helix DNA-binding domain"/>
    <property type="match status" value="1"/>
</dbReference>
<dbReference type="InterPro" id="IPR036388">
    <property type="entry name" value="WH-like_DNA-bd_sf"/>
</dbReference>
<dbReference type="SMART" id="SM00345">
    <property type="entry name" value="HTH_GNTR"/>
    <property type="match status" value="1"/>
</dbReference>
<dbReference type="PANTHER" id="PTHR38445:SF9">
    <property type="entry name" value="HTH-TYPE TRANSCRIPTIONAL REPRESSOR YTRA"/>
    <property type="match status" value="1"/>
</dbReference>
<evidence type="ECO:0000256" key="3">
    <source>
        <dbReference type="ARBA" id="ARBA00023163"/>
    </source>
</evidence>
<dbReference type="GO" id="GO:0003700">
    <property type="term" value="F:DNA-binding transcription factor activity"/>
    <property type="evidence" value="ECO:0007669"/>
    <property type="project" value="InterPro"/>
</dbReference>
<accession>A0A6I5ZVJ2</accession>
<evidence type="ECO:0000259" key="4">
    <source>
        <dbReference type="PROSITE" id="PS50949"/>
    </source>
</evidence>
<dbReference type="RefSeq" id="WP_156275956.1">
    <property type="nucleotide sequence ID" value="NZ_CP046244.1"/>
</dbReference>
<gene>
    <name evidence="5" type="ORF">MGLY_34550</name>
</gene>
<evidence type="ECO:0000256" key="1">
    <source>
        <dbReference type="ARBA" id="ARBA00023015"/>
    </source>
</evidence>
<dbReference type="AlphaFoldDB" id="A0A6I5ZVJ2"/>
<dbReference type="EMBL" id="CP046244">
    <property type="protein sequence ID" value="QGP94030.1"/>
    <property type="molecule type" value="Genomic_DNA"/>
</dbReference>
<evidence type="ECO:0000313" key="6">
    <source>
        <dbReference type="Proteomes" id="UP000425916"/>
    </source>
</evidence>
<dbReference type="SUPFAM" id="SSF46785">
    <property type="entry name" value="Winged helix' DNA-binding domain"/>
    <property type="match status" value="1"/>
</dbReference>
<evidence type="ECO:0000313" key="5">
    <source>
        <dbReference type="EMBL" id="QGP94030.1"/>
    </source>
</evidence>
<dbReference type="PANTHER" id="PTHR38445">
    <property type="entry name" value="HTH-TYPE TRANSCRIPTIONAL REPRESSOR YTRA"/>
    <property type="match status" value="1"/>
</dbReference>
<proteinExistence type="predicted"/>
<reference evidence="5 6" key="1">
    <citation type="submission" date="2019-11" db="EMBL/GenBank/DDBJ databases">
        <title>Genome sequence of Moorella glycerini DSM11254.</title>
        <authorList>
            <person name="Poehlein A."/>
            <person name="Boeer T."/>
            <person name="Daniel R."/>
        </authorList>
    </citation>
    <scope>NUCLEOTIDE SEQUENCE [LARGE SCALE GENOMIC DNA]</scope>
    <source>
        <strain evidence="5 6">DSM 11254</strain>
    </source>
</reference>
<protein>
    <submittedName>
        <fullName evidence="5">Bacterial regulatory protein, gntR family</fullName>
    </submittedName>
</protein>
<dbReference type="CDD" id="cd07377">
    <property type="entry name" value="WHTH_GntR"/>
    <property type="match status" value="1"/>
</dbReference>
<dbReference type="Proteomes" id="UP000425916">
    <property type="component" value="Chromosome"/>
</dbReference>
<organism evidence="5 6">
    <name type="scientific">Neomoorella glycerini</name>
    <dbReference type="NCBI Taxonomy" id="55779"/>
    <lineage>
        <taxon>Bacteria</taxon>
        <taxon>Bacillati</taxon>
        <taxon>Bacillota</taxon>
        <taxon>Clostridia</taxon>
        <taxon>Neomoorellales</taxon>
        <taxon>Neomoorellaceae</taxon>
        <taxon>Neomoorella</taxon>
    </lineage>
</organism>
<dbReference type="PRINTS" id="PR00035">
    <property type="entry name" value="HTHGNTR"/>
</dbReference>
<dbReference type="PROSITE" id="PS50949">
    <property type="entry name" value="HTH_GNTR"/>
    <property type="match status" value="1"/>
</dbReference>
<dbReference type="InterPro" id="IPR036390">
    <property type="entry name" value="WH_DNA-bd_sf"/>
</dbReference>